<dbReference type="GO" id="GO:0003676">
    <property type="term" value="F:nucleic acid binding"/>
    <property type="evidence" value="ECO:0007669"/>
    <property type="project" value="InterPro"/>
</dbReference>
<accession>A0A225WPM5</accession>
<dbReference type="OrthoDB" id="113969at2759"/>
<keyword evidence="1" id="KW-0548">Nucleotidyltransferase</keyword>
<sequence>MEWWIKRYWFFCGSWTSSQLVTRSIKVLSRFLTLPWLLKLNGFDGRLGRWAALLSGWTLEVTKRVKVEEKILGTVAASTTPRVDVDEALVAIAPNKQPRKMITMPSPPIEQDENLLVVSFDGSARVKRSGGAYNAVVWKLPEWTVVEAMSEYMPDLTMNETEYRGLIRFFDLLSTLDRGSVVICGDSNLVIRQMQGDP</sequence>
<name>A0A225WPM5_9STRA</name>
<dbReference type="InterPro" id="IPR012337">
    <property type="entry name" value="RNaseH-like_sf"/>
</dbReference>
<dbReference type="Proteomes" id="UP000198211">
    <property type="component" value="Unassembled WGS sequence"/>
</dbReference>
<keyword evidence="2" id="KW-1185">Reference proteome</keyword>
<evidence type="ECO:0000313" key="1">
    <source>
        <dbReference type="EMBL" id="OWZ19504.1"/>
    </source>
</evidence>
<proteinExistence type="predicted"/>
<dbReference type="InterPro" id="IPR036397">
    <property type="entry name" value="RNaseH_sf"/>
</dbReference>
<dbReference type="STRING" id="4795.A0A225WPM5"/>
<keyword evidence="1" id="KW-0808">Transferase</keyword>
<dbReference type="GO" id="GO:0003964">
    <property type="term" value="F:RNA-directed DNA polymerase activity"/>
    <property type="evidence" value="ECO:0007669"/>
    <property type="project" value="UniProtKB-KW"/>
</dbReference>
<evidence type="ECO:0000313" key="2">
    <source>
        <dbReference type="Proteomes" id="UP000198211"/>
    </source>
</evidence>
<keyword evidence="1" id="KW-0695">RNA-directed DNA polymerase</keyword>
<protein>
    <submittedName>
        <fullName evidence="1">Reverse transcriptase</fullName>
    </submittedName>
</protein>
<comment type="caution">
    <text evidence="1">The sequence shown here is derived from an EMBL/GenBank/DDBJ whole genome shotgun (WGS) entry which is preliminary data.</text>
</comment>
<reference evidence="2" key="1">
    <citation type="submission" date="2017-03" db="EMBL/GenBank/DDBJ databases">
        <title>Phytopthora megakarya and P. palmivora, two closely related causual agents of cacao black pod achieved similar genome size and gene model numbers by different mechanisms.</title>
        <authorList>
            <person name="Ali S."/>
            <person name="Shao J."/>
            <person name="Larry D.J."/>
            <person name="Kronmiller B."/>
            <person name="Shen D."/>
            <person name="Strem M.D."/>
            <person name="Melnick R.L."/>
            <person name="Guiltinan M.J."/>
            <person name="Tyler B.M."/>
            <person name="Meinhardt L.W."/>
            <person name="Bailey B.A."/>
        </authorList>
    </citation>
    <scope>NUCLEOTIDE SEQUENCE [LARGE SCALE GENOMIC DNA]</scope>
    <source>
        <strain evidence="2">zdho120</strain>
    </source>
</reference>
<dbReference type="AlphaFoldDB" id="A0A225WPM5"/>
<organism evidence="1 2">
    <name type="scientific">Phytophthora megakarya</name>
    <dbReference type="NCBI Taxonomy" id="4795"/>
    <lineage>
        <taxon>Eukaryota</taxon>
        <taxon>Sar</taxon>
        <taxon>Stramenopiles</taxon>
        <taxon>Oomycota</taxon>
        <taxon>Peronosporomycetes</taxon>
        <taxon>Peronosporales</taxon>
        <taxon>Peronosporaceae</taxon>
        <taxon>Phytophthora</taxon>
    </lineage>
</organism>
<dbReference type="Gene3D" id="3.30.420.10">
    <property type="entry name" value="Ribonuclease H-like superfamily/Ribonuclease H"/>
    <property type="match status" value="1"/>
</dbReference>
<dbReference type="SUPFAM" id="SSF53098">
    <property type="entry name" value="Ribonuclease H-like"/>
    <property type="match status" value="1"/>
</dbReference>
<gene>
    <name evidence="1" type="ORF">PHMEG_0006239</name>
</gene>
<dbReference type="EMBL" id="NBNE01000435">
    <property type="protein sequence ID" value="OWZ19504.1"/>
    <property type="molecule type" value="Genomic_DNA"/>
</dbReference>